<sequence>MRWRHAGAAGERELAKPAAEAGLHRGAPRCSRSRRVHSRPPRLRAEGRRASSVPPIRITAFFPLFFLFPSSTSGADQRRSHSHITTASRRGAPLICPGDEGEAGREGSRSGSTPLLPRSVGRNDKKMKRKERKMKGVSRQGARASVTLRNPIHGDRSGTAAGLRLRQEVRRFQRSSVWKASRSVRKAGEVQLLGAGRAGGYRRRLEGRWGGGSIGIQEVWL</sequence>
<evidence type="ECO:0000256" key="1">
    <source>
        <dbReference type="SAM" id="MobiDB-lite"/>
    </source>
</evidence>
<dbReference type="AlphaFoldDB" id="A0A834CFJ4"/>
<gene>
    <name evidence="2" type="ORF">FQA47_014332</name>
</gene>
<name>A0A834CFJ4_ORYME</name>
<reference evidence="2" key="1">
    <citation type="journal article" name="BMC Genomics">
        <title>Long-read sequencing and de novo genome assembly of marine medaka (Oryzias melastigma).</title>
        <authorList>
            <person name="Liang P."/>
            <person name="Saqib H.S.A."/>
            <person name="Ni X."/>
            <person name="Shen Y."/>
        </authorList>
    </citation>
    <scope>NUCLEOTIDE SEQUENCE</scope>
    <source>
        <strain evidence="2">Bigg-433</strain>
    </source>
</reference>
<accession>A0A834CFJ4</accession>
<protein>
    <submittedName>
        <fullName evidence="2">Uncharacterized protein</fullName>
    </submittedName>
</protein>
<evidence type="ECO:0000313" key="3">
    <source>
        <dbReference type="Proteomes" id="UP000646548"/>
    </source>
</evidence>
<feature type="region of interest" description="Disordered" evidence="1">
    <location>
        <begin position="72"/>
        <end position="142"/>
    </location>
</feature>
<dbReference type="Proteomes" id="UP000646548">
    <property type="component" value="Unassembled WGS sequence"/>
</dbReference>
<comment type="caution">
    <text evidence="2">The sequence shown here is derived from an EMBL/GenBank/DDBJ whole genome shotgun (WGS) entry which is preliminary data.</text>
</comment>
<feature type="region of interest" description="Disordered" evidence="1">
    <location>
        <begin position="1"/>
        <end position="50"/>
    </location>
</feature>
<organism evidence="2 3">
    <name type="scientific">Oryzias melastigma</name>
    <name type="common">Marine medaka</name>
    <dbReference type="NCBI Taxonomy" id="30732"/>
    <lineage>
        <taxon>Eukaryota</taxon>
        <taxon>Metazoa</taxon>
        <taxon>Chordata</taxon>
        <taxon>Craniata</taxon>
        <taxon>Vertebrata</taxon>
        <taxon>Euteleostomi</taxon>
        <taxon>Actinopterygii</taxon>
        <taxon>Neopterygii</taxon>
        <taxon>Teleostei</taxon>
        <taxon>Neoteleostei</taxon>
        <taxon>Acanthomorphata</taxon>
        <taxon>Ovalentaria</taxon>
        <taxon>Atherinomorphae</taxon>
        <taxon>Beloniformes</taxon>
        <taxon>Adrianichthyidae</taxon>
        <taxon>Oryziinae</taxon>
        <taxon>Oryzias</taxon>
    </lineage>
</organism>
<proteinExistence type="predicted"/>
<dbReference type="EMBL" id="WKFB01000285">
    <property type="protein sequence ID" value="KAF6728299.1"/>
    <property type="molecule type" value="Genomic_DNA"/>
</dbReference>
<feature type="compositionally biased region" description="Basic residues" evidence="1">
    <location>
        <begin position="31"/>
        <end position="42"/>
    </location>
</feature>
<evidence type="ECO:0000313" key="2">
    <source>
        <dbReference type="EMBL" id="KAF6728299.1"/>
    </source>
</evidence>
<feature type="compositionally biased region" description="Basic residues" evidence="1">
    <location>
        <begin position="125"/>
        <end position="136"/>
    </location>
</feature>